<evidence type="ECO:0000313" key="2">
    <source>
        <dbReference type="EMBL" id="KKP89267.1"/>
    </source>
</evidence>
<accession>A0A0G0GC31</accession>
<organism evidence="2 3">
    <name type="scientific">Candidatus Nomurabacteria bacterium GW2011_GWC2_35_8</name>
    <dbReference type="NCBI Taxonomy" id="1618752"/>
    <lineage>
        <taxon>Bacteria</taxon>
        <taxon>Candidatus Nomuraibacteriota</taxon>
    </lineage>
</organism>
<proteinExistence type="predicted"/>
<keyword evidence="1" id="KW-0812">Transmembrane</keyword>
<dbReference type="AlphaFoldDB" id="A0A0G0GC31"/>
<dbReference type="EMBL" id="LBQZ01000005">
    <property type="protein sequence ID" value="KKP89267.1"/>
    <property type="molecule type" value="Genomic_DNA"/>
</dbReference>
<keyword evidence="1" id="KW-1133">Transmembrane helix</keyword>
<comment type="caution">
    <text evidence="2">The sequence shown here is derived from an EMBL/GenBank/DDBJ whole genome shotgun (WGS) entry which is preliminary data.</text>
</comment>
<evidence type="ECO:0000313" key="3">
    <source>
        <dbReference type="Proteomes" id="UP000034798"/>
    </source>
</evidence>
<evidence type="ECO:0008006" key="4">
    <source>
        <dbReference type="Google" id="ProtNLM"/>
    </source>
</evidence>
<reference evidence="2 3" key="1">
    <citation type="journal article" date="2015" name="Nature">
        <title>rRNA introns, odd ribosomes, and small enigmatic genomes across a large radiation of phyla.</title>
        <authorList>
            <person name="Brown C.T."/>
            <person name="Hug L.A."/>
            <person name="Thomas B.C."/>
            <person name="Sharon I."/>
            <person name="Castelle C.J."/>
            <person name="Singh A."/>
            <person name="Wilkins M.J."/>
            <person name="Williams K.H."/>
            <person name="Banfield J.F."/>
        </authorList>
    </citation>
    <scope>NUCLEOTIDE SEQUENCE [LARGE SCALE GENOMIC DNA]</scope>
</reference>
<sequence length="678" mass="71888">MATENKTNHPVRSRGSLRALATSNGNKFISGLLIISMILPIVLFSVPKRAQAQVATIVNDPLHMAITNLFGGTTAVQTTMIAGIKVKELARDILEQILKTIAKRILAKMTQSIINWINSDFHGAPLFIENPSMFFNDIAKTQIRQIIDMIGYDPNGFPFGRQIALGIIDSYKRQLDINARYTLSNVINDPDLLARYRTDFNLGGWNGFLINTQYPQNNYLGFNMMIQDSLMQKLAGTAQAPAEQVQKLLDQGMGFLSPQMCPDNPAYNNGINEFQRPTFVSKIKYNPPAATIEGKLSKTDTNYADGNSAEIQAYNRNYEKEKALERSAWEVANTCPGGLQSTTPGSVAANQVMTALNVPTLSTMLDGALGNSLAAIFDALLNHFMDKGLNAMSEGVRSVTGGENDNWSYDGGSYSGSTYGTSNTSNVPPLNIPQNVSVTVGETAITTISGGTAPYSIKTGGNPAIENTQISTSSSSGPKLIVTGVTPGQTFIIVKDSSNPEKAVTVQISVNAIGALIVNPHSILTDTSHPITATISGGIAPYTLQTSPNEAVAVTAFSGSNLVVIGVAPGQTVVVIKDSSVPAKTVVVPITIGGITNLAIPANIVAKIGETKSIAIAGGTAPYSILVQLPESTVTATVQISDNNFNVTGTTVGQTTVIIQDSSNPPKTATTSIQITVN</sequence>
<name>A0A0G0GC31_9BACT</name>
<dbReference type="Proteomes" id="UP000034798">
    <property type="component" value="Unassembled WGS sequence"/>
</dbReference>
<keyword evidence="1" id="KW-0472">Membrane</keyword>
<feature type="transmembrane region" description="Helical" evidence="1">
    <location>
        <begin position="28"/>
        <end position="46"/>
    </location>
</feature>
<evidence type="ECO:0000256" key="1">
    <source>
        <dbReference type="SAM" id="Phobius"/>
    </source>
</evidence>
<gene>
    <name evidence="2" type="ORF">UR91_C0005G0003</name>
</gene>
<protein>
    <recommendedName>
        <fullName evidence="4">BIG2 domain-containing protein</fullName>
    </recommendedName>
</protein>